<dbReference type="PANTHER" id="PTHR13504:SF39">
    <property type="entry name" value="CELL FILAMENTATION PROTEIN"/>
    <property type="match status" value="1"/>
</dbReference>
<organism evidence="3 4">
    <name type="scientific">Collimonas pratensis</name>
    <dbReference type="NCBI Taxonomy" id="279113"/>
    <lineage>
        <taxon>Bacteria</taxon>
        <taxon>Pseudomonadati</taxon>
        <taxon>Pseudomonadota</taxon>
        <taxon>Betaproteobacteria</taxon>
        <taxon>Burkholderiales</taxon>
        <taxon>Oxalobacteraceae</taxon>
        <taxon>Collimonas</taxon>
    </lineage>
</organism>
<dbReference type="SUPFAM" id="SSF140931">
    <property type="entry name" value="Fic-like"/>
    <property type="match status" value="1"/>
</dbReference>
<evidence type="ECO:0000313" key="3">
    <source>
        <dbReference type="EMBL" id="AMP02411.1"/>
    </source>
</evidence>
<dbReference type="InterPro" id="IPR013436">
    <property type="entry name" value="Mobile_mystery_prot_B"/>
</dbReference>
<reference evidence="3 4" key="1">
    <citation type="submission" date="2015-11" db="EMBL/GenBank/DDBJ databases">
        <title>Exploring the genomic traits of fungus-feeding bacterial genus Collimonas.</title>
        <authorList>
            <person name="Song C."/>
            <person name="Schmidt R."/>
            <person name="de Jager V."/>
            <person name="Krzyzanowska D."/>
            <person name="Jongedijk E."/>
            <person name="Cankar K."/>
            <person name="Beekwilder J."/>
            <person name="van Veen A."/>
            <person name="de Boer W."/>
            <person name="van Veen J.A."/>
            <person name="Garbeva P."/>
        </authorList>
    </citation>
    <scope>NUCLEOTIDE SEQUENCE [LARGE SCALE GENOMIC DNA]</scope>
    <source>
        <strain evidence="3 4">Ter91</strain>
    </source>
</reference>
<evidence type="ECO:0000313" key="4">
    <source>
        <dbReference type="Proteomes" id="UP000074561"/>
    </source>
</evidence>
<dbReference type="STRING" id="279113.CPter91_0011"/>
<proteinExistence type="predicted"/>
<dbReference type="InterPro" id="IPR040198">
    <property type="entry name" value="Fido_containing"/>
</dbReference>
<protein>
    <submittedName>
        <fullName evidence="3">Fic/DOC family protein</fullName>
    </submittedName>
</protein>
<dbReference type="PROSITE" id="PS51459">
    <property type="entry name" value="FIDO"/>
    <property type="match status" value="1"/>
</dbReference>
<feature type="active site" evidence="1">
    <location>
        <position position="133"/>
    </location>
</feature>
<dbReference type="OrthoDB" id="9813719at2"/>
<dbReference type="AlphaFoldDB" id="A0A127PX69"/>
<dbReference type="PANTHER" id="PTHR13504">
    <property type="entry name" value="FIDO DOMAIN-CONTAINING PROTEIN DDB_G0283145"/>
    <property type="match status" value="1"/>
</dbReference>
<dbReference type="PATRIC" id="fig|279113.9.peg.12"/>
<dbReference type="Pfam" id="PF02661">
    <property type="entry name" value="Fic"/>
    <property type="match status" value="1"/>
</dbReference>
<feature type="domain" description="Fido" evidence="2">
    <location>
        <begin position="59"/>
        <end position="197"/>
    </location>
</feature>
<dbReference type="Gene3D" id="1.10.3290.10">
    <property type="entry name" value="Fido-like domain"/>
    <property type="match status" value="1"/>
</dbReference>
<evidence type="ECO:0000259" key="2">
    <source>
        <dbReference type="PROSITE" id="PS51459"/>
    </source>
</evidence>
<evidence type="ECO:0000256" key="1">
    <source>
        <dbReference type="PIRSR" id="PIRSR640198-1"/>
    </source>
</evidence>
<dbReference type="KEGG" id="cpra:CPter91_0011"/>
<dbReference type="Proteomes" id="UP000074561">
    <property type="component" value="Chromosome"/>
</dbReference>
<dbReference type="InterPro" id="IPR036597">
    <property type="entry name" value="Fido-like_dom_sf"/>
</dbReference>
<gene>
    <name evidence="3" type="ORF">CPter91_0011</name>
</gene>
<dbReference type="EMBL" id="CP013234">
    <property type="protein sequence ID" value="AMP02411.1"/>
    <property type="molecule type" value="Genomic_DNA"/>
</dbReference>
<dbReference type="InterPro" id="IPR003812">
    <property type="entry name" value="Fido"/>
</dbReference>
<dbReference type="NCBIfam" id="TIGR02613">
    <property type="entry name" value="mob_myst_B"/>
    <property type="match status" value="1"/>
</dbReference>
<sequence length="197" mass="22562">MGVGLGQQHAPGATPLDPDELAGLIPRHITLKRELDEYEQANILQAQAWAESRIRKNMLNERDLRQLHKRMLDKTWRWAGTFRKTEKSIGVDPARISVDLHNLLEDVKCWRELNTYPIDEQAARLHHKLVLIHLFPNGNGRHARLFTDCFLRYCGVQPFTWGSVNLVDASDTRAAYIAALRAADNRDYGPLLAFVRT</sequence>
<name>A0A127PX69_9BURK</name>
<accession>A0A127PX69</accession>